<evidence type="ECO:0000313" key="1">
    <source>
        <dbReference type="EMBL" id="ALV86330.1"/>
    </source>
</evidence>
<sequence length="156" mass="16435">MTRLSVVAAAALAAACGGGPEPSSSAKGAPAAQVAPVVVAHRPPTKKDVIDAVLASAAVELAVSPTCNNVGTEPADRTIGRYLAGFMAEMSREDAHNWIETSVEPGPAAEAEPVWICRLTLRHRDNVDRWGWGVMFRVRQRDGLVLEKSFVCTGSG</sequence>
<proteinExistence type="predicted"/>
<accession>A0A0U3JG74</accession>
<reference evidence="1" key="1">
    <citation type="submission" date="2015-10" db="EMBL/GenBank/DDBJ databases">
        <title>Biosynthesis of SCL-MCL polyhydroxyalkanoates by metagenomic clones in Pseudomonas putida.</title>
        <authorList>
            <person name="Cheng J."/>
            <person name="Charles T.C."/>
        </authorList>
    </citation>
    <scope>NUCLEOTIDE SEQUENCE</scope>
</reference>
<protein>
    <submittedName>
        <fullName evidence="1">Glyoxalase</fullName>
    </submittedName>
</protein>
<name>A0A0U3JG74_9BACT</name>
<dbReference type="EMBL" id="KT944257">
    <property type="protein sequence ID" value="ALV86330.1"/>
    <property type="molecule type" value="Genomic_DNA"/>
</dbReference>
<dbReference type="PROSITE" id="PS51257">
    <property type="entry name" value="PROKAR_LIPOPROTEIN"/>
    <property type="match status" value="1"/>
</dbReference>
<organism evidence="1">
    <name type="scientific">uncultured bacterium 5</name>
    <dbReference type="NCBI Taxonomy" id="1748277"/>
    <lineage>
        <taxon>Bacteria</taxon>
        <taxon>environmental samples</taxon>
    </lineage>
</organism>
<dbReference type="AlphaFoldDB" id="A0A0U3JG74"/>